<feature type="active site" description="Charge relay system" evidence="7">
    <location>
        <position position="81"/>
    </location>
</feature>
<reference evidence="9 10" key="1">
    <citation type="journal article" date="2016" name="Nat. Commun.">
        <title>Thousands of microbial genomes shed light on interconnected biogeochemical processes in an aquifer system.</title>
        <authorList>
            <person name="Anantharaman K."/>
            <person name="Brown C.T."/>
            <person name="Hug L.A."/>
            <person name="Sharon I."/>
            <person name="Castelle C.J."/>
            <person name="Probst A.J."/>
            <person name="Thomas B.C."/>
            <person name="Singh A."/>
            <person name="Wilkins M.J."/>
            <person name="Karaoz U."/>
            <person name="Brodie E.L."/>
            <person name="Williams K.H."/>
            <person name="Hubbard S.S."/>
            <person name="Banfield J.F."/>
        </authorList>
    </citation>
    <scope>NUCLEOTIDE SEQUENCE [LARGE SCALE GENOMIC DNA]</scope>
</reference>
<evidence type="ECO:0000259" key="8">
    <source>
        <dbReference type="Pfam" id="PF01425"/>
    </source>
</evidence>
<dbReference type="InterPro" id="IPR020556">
    <property type="entry name" value="Amidase_CS"/>
</dbReference>
<dbReference type="PANTHER" id="PTHR11895:SF151">
    <property type="entry name" value="GLUTAMYL-TRNA(GLN) AMIDOTRANSFERASE SUBUNIT A"/>
    <property type="match status" value="1"/>
</dbReference>
<proteinExistence type="inferred from homology"/>
<accession>A0A1G2IW99</accession>
<comment type="catalytic activity">
    <reaction evidence="6 7">
        <text>L-glutamyl-tRNA(Gln) + L-glutamine + ATP + H2O = L-glutaminyl-tRNA(Gln) + L-glutamate + ADP + phosphate + H(+)</text>
        <dbReference type="Rhea" id="RHEA:17521"/>
        <dbReference type="Rhea" id="RHEA-COMP:9681"/>
        <dbReference type="Rhea" id="RHEA-COMP:9684"/>
        <dbReference type="ChEBI" id="CHEBI:15377"/>
        <dbReference type="ChEBI" id="CHEBI:15378"/>
        <dbReference type="ChEBI" id="CHEBI:29985"/>
        <dbReference type="ChEBI" id="CHEBI:30616"/>
        <dbReference type="ChEBI" id="CHEBI:43474"/>
        <dbReference type="ChEBI" id="CHEBI:58359"/>
        <dbReference type="ChEBI" id="CHEBI:78520"/>
        <dbReference type="ChEBI" id="CHEBI:78521"/>
        <dbReference type="ChEBI" id="CHEBI:456216"/>
        <dbReference type="EC" id="6.3.5.7"/>
    </reaction>
</comment>
<keyword evidence="5 7" id="KW-0648">Protein biosynthesis</keyword>
<comment type="function">
    <text evidence="7">Allows the formation of correctly charged Gln-tRNA(Gln) through the transamidation of misacylated Glu-tRNA(Gln) in organisms which lack glutaminyl-tRNA synthetase. The reaction takes place in the presence of glutamine and ATP through an activated gamma-phospho-Glu-tRNA(Gln).</text>
</comment>
<dbReference type="STRING" id="1802223.A2358_01015"/>
<evidence type="ECO:0000256" key="1">
    <source>
        <dbReference type="ARBA" id="ARBA00008069"/>
    </source>
</evidence>
<feature type="domain" description="Amidase" evidence="8">
    <location>
        <begin position="24"/>
        <end position="464"/>
    </location>
</feature>
<evidence type="ECO:0000256" key="2">
    <source>
        <dbReference type="ARBA" id="ARBA00022598"/>
    </source>
</evidence>
<evidence type="ECO:0000256" key="7">
    <source>
        <dbReference type="HAMAP-Rule" id="MF_00120"/>
    </source>
</evidence>
<sequence>MELTNLTIKPAHEGLKNKEFTSVDLTKAYLEKIRKSDLNSFISVTENLALAQAIRADARIALSEVEGHDFPELCGIPCSIKDAILVEGEKCTAGSKILENYIAPYDATVIKKLKEQGAVILGKTNTDEFTMGSSTENSAFGVTKNPHDKTRVAGGSSGGSAACVAANEACFSLGSDTGGSIRQPASFCGVVGLCPTYGAVSRYGLIAHASSLDQIGPFTKNVEDARIVFDAISGRDSLDATSVEPEIRNSKFEIRNLRIGVPKEYFSKGVDPEVEKIIRNVIKKAKDAGAEIVEISLPSSEYALACYFVIDPSEISANLARFDGIKYGLSEPAENLLDVYLKSRGRGFGSEAKRRIMLGTYCLSSGYYDAYYKKAQEVRELIRQEFAEAFKKVDLLFCPVSPFPAFKIGEKADDPMAMYLADIYTIPMKLAGLPGLSLPAGKTNEGLPVGLQIIGNHFEENKILDIAQELEKVL</sequence>
<dbReference type="Gene3D" id="3.90.1300.10">
    <property type="entry name" value="Amidase signature (AS) domain"/>
    <property type="match status" value="1"/>
</dbReference>
<keyword evidence="9" id="KW-0808">Transferase</keyword>
<dbReference type="InterPro" id="IPR004412">
    <property type="entry name" value="GatA"/>
</dbReference>
<evidence type="ECO:0000256" key="5">
    <source>
        <dbReference type="ARBA" id="ARBA00022917"/>
    </source>
</evidence>
<evidence type="ECO:0000256" key="4">
    <source>
        <dbReference type="ARBA" id="ARBA00022840"/>
    </source>
</evidence>
<dbReference type="PROSITE" id="PS00571">
    <property type="entry name" value="AMIDASES"/>
    <property type="match status" value="1"/>
</dbReference>
<gene>
    <name evidence="7 9" type="primary">gatA</name>
    <name evidence="9" type="ORF">A2358_01015</name>
</gene>
<organism evidence="9 10">
    <name type="scientific">Candidatus Staskawiczbacteria bacterium RIFOXYB1_FULL_37_44</name>
    <dbReference type="NCBI Taxonomy" id="1802223"/>
    <lineage>
        <taxon>Bacteria</taxon>
        <taxon>Candidatus Staskawicziibacteriota</taxon>
    </lineage>
</organism>
<dbReference type="NCBIfam" id="TIGR00132">
    <property type="entry name" value="gatA"/>
    <property type="match status" value="1"/>
</dbReference>
<name>A0A1G2IW99_9BACT</name>
<dbReference type="AlphaFoldDB" id="A0A1G2IW99"/>
<comment type="caution">
    <text evidence="9">The sequence shown here is derived from an EMBL/GenBank/DDBJ whole genome shotgun (WGS) entry which is preliminary data.</text>
</comment>
<dbReference type="Pfam" id="PF01425">
    <property type="entry name" value="Amidase"/>
    <property type="match status" value="1"/>
</dbReference>
<dbReference type="EC" id="6.3.5.7" evidence="7"/>
<evidence type="ECO:0000256" key="3">
    <source>
        <dbReference type="ARBA" id="ARBA00022741"/>
    </source>
</evidence>
<dbReference type="GO" id="GO:0005524">
    <property type="term" value="F:ATP binding"/>
    <property type="evidence" value="ECO:0007669"/>
    <property type="project" value="UniProtKB-KW"/>
</dbReference>
<keyword evidence="2 7" id="KW-0436">Ligase</keyword>
<feature type="active site" description="Charge relay system" evidence="7">
    <location>
        <position position="156"/>
    </location>
</feature>
<dbReference type="GO" id="GO:0030956">
    <property type="term" value="C:glutamyl-tRNA(Gln) amidotransferase complex"/>
    <property type="evidence" value="ECO:0007669"/>
    <property type="project" value="InterPro"/>
</dbReference>
<protein>
    <recommendedName>
        <fullName evidence="7">Glutamyl-tRNA(Gln) amidotransferase subunit A</fullName>
        <shortName evidence="7">Glu-ADT subunit A</shortName>
        <ecNumber evidence="7">6.3.5.7</ecNumber>
    </recommendedName>
</protein>
<keyword evidence="3 7" id="KW-0547">Nucleotide-binding</keyword>
<dbReference type="InterPro" id="IPR000120">
    <property type="entry name" value="Amidase"/>
</dbReference>
<dbReference type="GO" id="GO:0016740">
    <property type="term" value="F:transferase activity"/>
    <property type="evidence" value="ECO:0007669"/>
    <property type="project" value="UniProtKB-KW"/>
</dbReference>
<keyword evidence="4 7" id="KW-0067">ATP-binding</keyword>
<dbReference type="InterPro" id="IPR023631">
    <property type="entry name" value="Amidase_dom"/>
</dbReference>
<comment type="subunit">
    <text evidence="7">Heterotrimer of A, B and C subunits.</text>
</comment>
<comment type="similarity">
    <text evidence="1 7">Belongs to the amidase family. GatA subfamily.</text>
</comment>
<dbReference type="PANTHER" id="PTHR11895">
    <property type="entry name" value="TRANSAMIDASE"/>
    <property type="match status" value="1"/>
</dbReference>
<dbReference type="GO" id="GO:0006412">
    <property type="term" value="P:translation"/>
    <property type="evidence" value="ECO:0007669"/>
    <property type="project" value="UniProtKB-UniRule"/>
</dbReference>
<evidence type="ECO:0000313" key="9">
    <source>
        <dbReference type="EMBL" id="OGZ78867.1"/>
    </source>
</evidence>
<dbReference type="InterPro" id="IPR036928">
    <property type="entry name" value="AS_sf"/>
</dbReference>
<evidence type="ECO:0000313" key="10">
    <source>
        <dbReference type="Proteomes" id="UP000178650"/>
    </source>
</evidence>
<dbReference type="SUPFAM" id="SSF75304">
    <property type="entry name" value="Amidase signature (AS) enzymes"/>
    <property type="match status" value="1"/>
</dbReference>
<dbReference type="HAMAP" id="MF_00120">
    <property type="entry name" value="GatA"/>
    <property type="match status" value="1"/>
</dbReference>
<dbReference type="EMBL" id="MHPJ01000012">
    <property type="protein sequence ID" value="OGZ78867.1"/>
    <property type="molecule type" value="Genomic_DNA"/>
</dbReference>
<feature type="active site" description="Acyl-ester intermediate" evidence="7">
    <location>
        <position position="180"/>
    </location>
</feature>
<dbReference type="GO" id="GO:0050567">
    <property type="term" value="F:glutaminyl-tRNA synthase (glutamine-hydrolyzing) activity"/>
    <property type="evidence" value="ECO:0007669"/>
    <property type="project" value="UniProtKB-UniRule"/>
</dbReference>
<dbReference type="Proteomes" id="UP000178650">
    <property type="component" value="Unassembled WGS sequence"/>
</dbReference>
<evidence type="ECO:0000256" key="6">
    <source>
        <dbReference type="ARBA" id="ARBA00047407"/>
    </source>
</evidence>